<dbReference type="AlphaFoldDB" id="A0A0M4LHG2"/>
<sequence length="102" mass="11197">MCIRDLRVYADALGGDVFHYRDKTGLESDAVIGLHDGRWALIEVKLGEKQVDIAAAHLKKLADRIDQDHEGRPSFLMVLTATAAAYRRDDGVLVVPLATLAP</sequence>
<gene>
    <name evidence="1" type="ORF">RY67_847</name>
</gene>
<reference evidence="1 2" key="1">
    <citation type="submission" date="2014-12" db="EMBL/GenBank/DDBJ databases">
        <title>Complete genome sequence of Bifidobacterium longum subsp. infantis BT1.</title>
        <authorList>
            <person name="Kim J.F."/>
            <person name="Kwak M.-J."/>
        </authorList>
    </citation>
    <scope>NUCLEOTIDE SEQUENCE [LARGE SCALE GENOMIC DNA]</scope>
    <source>
        <strain evidence="1 2">BT1</strain>
    </source>
</reference>
<dbReference type="EMBL" id="CP010411">
    <property type="protein sequence ID" value="ALE08900.1"/>
    <property type="molecule type" value="Genomic_DNA"/>
</dbReference>
<evidence type="ECO:0000313" key="1">
    <source>
        <dbReference type="EMBL" id="ALE08900.1"/>
    </source>
</evidence>
<dbReference type="Proteomes" id="UP000067206">
    <property type="component" value="Chromosome"/>
</dbReference>
<dbReference type="PATRIC" id="fig|1682.24.peg.819"/>
<accession>A0A0M4LHG2</accession>
<organism evidence="1 2">
    <name type="scientific">Bifidobacterium longum subsp. infantis</name>
    <dbReference type="NCBI Taxonomy" id="1682"/>
    <lineage>
        <taxon>Bacteria</taxon>
        <taxon>Bacillati</taxon>
        <taxon>Actinomycetota</taxon>
        <taxon>Actinomycetes</taxon>
        <taxon>Bifidobacteriales</taxon>
        <taxon>Bifidobacteriaceae</taxon>
        <taxon>Bifidobacterium</taxon>
    </lineage>
</organism>
<protein>
    <submittedName>
        <fullName evidence="1">Putative AAA+ superfamily ATPase</fullName>
    </submittedName>
</protein>
<name>A0A0M4LHG2_BIFLI</name>
<evidence type="ECO:0000313" key="2">
    <source>
        <dbReference type="Proteomes" id="UP000067206"/>
    </source>
</evidence>
<proteinExistence type="predicted"/>